<keyword evidence="3" id="KW-0732">Signal</keyword>
<dbReference type="Proteomes" id="UP000216857">
    <property type="component" value="Unassembled WGS sequence"/>
</dbReference>
<feature type="region of interest" description="Disordered" evidence="2">
    <location>
        <begin position="369"/>
        <end position="429"/>
    </location>
</feature>
<evidence type="ECO:0000259" key="4">
    <source>
        <dbReference type="Pfam" id="PF01551"/>
    </source>
</evidence>
<dbReference type="AlphaFoldDB" id="A0A261R715"/>
<sequence length="548" mass="58763">MRLAGSGWTAAALTMALAAGAAWAAPADLAEKQTEAQRQQSALRERIQSLQKTIDERESARKEAADSLRQSETAISQINRRLAELAAQSKQAEADLAGLERQMTAQQAVLAQRREELARQLRAQYTSGLSPWTALLSGDDPQQLGRNLAYLGYVSQARAEAVQALRRDLDELARLQGQADARRQEIAQVVKETADQKTQLVAQQKERASVLARLEGQITAQREEAVKLGRDDQRMSRLIDDLQVAIEKQAEEARKAEEARRKAEEARRQAEAEAARKAEEARRLALEEARRKAEDARKRADDARKAADAARRAQEAREASQAREQVEAAARRDADAAAAADRQAAAAARQAEDAEAAARRAAQASLPVARGNIEGLKPAEPKSAEPKTAETADAQSASSAPSSASSASSTPARPLPPAGRGLRPGLPVPVSGATVQGRFGLGRPDGGVWRGIVLRVPEGTPVRAVAPGTVVYANWLRGFGNLIIVDHGQQYLTVYGYNQSLLKQVGDRVAAGDTIASAGATGGQVESGLYFEIRHGGAPVDPAQWLAQ</sequence>
<feature type="domain" description="M23ase beta-sheet core" evidence="4">
    <location>
        <begin position="449"/>
        <end position="542"/>
    </location>
</feature>
<feature type="chain" id="PRO_5012717856" evidence="3">
    <location>
        <begin position="25"/>
        <end position="548"/>
    </location>
</feature>
<dbReference type="FunFam" id="2.70.70.10:FF:000003">
    <property type="entry name" value="Murein hydrolase activator EnvC"/>
    <property type="match status" value="1"/>
</dbReference>
<dbReference type="OrthoDB" id="9784703at2"/>
<feature type="compositionally biased region" description="Low complexity" evidence="2">
    <location>
        <begin position="392"/>
        <end position="429"/>
    </location>
</feature>
<comment type="caution">
    <text evidence="5">The sequence shown here is derived from an EMBL/GenBank/DDBJ whole genome shotgun (WGS) entry which is preliminary data.</text>
</comment>
<dbReference type="PANTHER" id="PTHR21666:SF270">
    <property type="entry name" value="MUREIN HYDROLASE ACTIVATOR ENVC"/>
    <property type="match status" value="1"/>
</dbReference>
<dbReference type="PANTHER" id="PTHR21666">
    <property type="entry name" value="PEPTIDASE-RELATED"/>
    <property type="match status" value="1"/>
</dbReference>
<dbReference type="Pfam" id="PF01551">
    <property type="entry name" value="Peptidase_M23"/>
    <property type="match status" value="1"/>
</dbReference>
<dbReference type="GO" id="GO:0004222">
    <property type="term" value="F:metalloendopeptidase activity"/>
    <property type="evidence" value="ECO:0007669"/>
    <property type="project" value="TreeGrafter"/>
</dbReference>
<gene>
    <name evidence="5" type="ORF">CAL26_25375</name>
</gene>
<evidence type="ECO:0000313" key="6">
    <source>
        <dbReference type="Proteomes" id="UP000216857"/>
    </source>
</evidence>
<feature type="compositionally biased region" description="Basic and acidic residues" evidence="2">
    <location>
        <begin position="256"/>
        <end position="335"/>
    </location>
</feature>
<dbReference type="Gene3D" id="2.70.70.10">
    <property type="entry name" value="Glucose Permease (Domain IIA)"/>
    <property type="match status" value="1"/>
</dbReference>
<feature type="compositionally biased region" description="Basic and acidic residues" evidence="2">
    <location>
        <begin position="377"/>
        <end position="390"/>
    </location>
</feature>
<dbReference type="RefSeq" id="WP_094849367.1">
    <property type="nucleotide sequence ID" value="NZ_NEVJ01000003.1"/>
</dbReference>
<dbReference type="SUPFAM" id="SSF51261">
    <property type="entry name" value="Duplicated hybrid motif"/>
    <property type="match status" value="1"/>
</dbReference>
<dbReference type="CDD" id="cd12797">
    <property type="entry name" value="M23_peptidase"/>
    <property type="match status" value="1"/>
</dbReference>
<accession>A0A261R715</accession>
<dbReference type="InterPro" id="IPR016047">
    <property type="entry name" value="M23ase_b-sheet_dom"/>
</dbReference>
<protein>
    <submittedName>
        <fullName evidence="5">Peptidase</fullName>
    </submittedName>
</protein>
<name>A0A261R715_9BORD</name>
<feature type="compositionally biased region" description="Low complexity" evidence="2">
    <location>
        <begin position="336"/>
        <end position="346"/>
    </location>
</feature>
<evidence type="ECO:0000256" key="3">
    <source>
        <dbReference type="SAM" id="SignalP"/>
    </source>
</evidence>
<proteinExistence type="predicted"/>
<dbReference type="InterPro" id="IPR050570">
    <property type="entry name" value="Cell_wall_metabolism_enzyme"/>
</dbReference>
<evidence type="ECO:0000313" key="5">
    <source>
        <dbReference type="EMBL" id="OZI20804.1"/>
    </source>
</evidence>
<dbReference type="EMBL" id="NEVJ01000003">
    <property type="protein sequence ID" value="OZI20804.1"/>
    <property type="molecule type" value="Genomic_DNA"/>
</dbReference>
<dbReference type="Gene3D" id="6.10.250.3150">
    <property type="match status" value="1"/>
</dbReference>
<feature type="coiled-coil region" evidence="1">
    <location>
        <begin position="33"/>
        <end position="116"/>
    </location>
</feature>
<feature type="signal peptide" evidence="3">
    <location>
        <begin position="1"/>
        <end position="24"/>
    </location>
</feature>
<dbReference type="STRING" id="1416803.CAL13_19560"/>
<dbReference type="InterPro" id="IPR011055">
    <property type="entry name" value="Dup_hybrid_motif"/>
</dbReference>
<evidence type="ECO:0000256" key="2">
    <source>
        <dbReference type="SAM" id="MobiDB-lite"/>
    </source>
</evidence>
<keyword evidence="6" id="KW-1185">Reference proteome</keyword>
<feature type="region of interest" description="Disordered" evidence="2">
    <location>
        <begin position="256"/>
        <end position="346"/>
    </location>
</feature>
<organism evidence="5 6">
    <name type="scientific">Bordetella genomosp. 9</name>
    <dbReference type="NCBI Taxonomy" id="1416803"/>
    <lineage>
        <taxon>Bacteria</taxon>
        <taxon>Pseudomonadati</taxon>
        <taxon>Pseudomonadota</taxon>
        <taxon>Betaproteobacteria</taxon>
        <taxon>Burkholderiales</taxon>
        <taxon>Alcaligenaceae</taxon>
        <taxon>Bordetella</taxon>
    </lineage>
</organism>
<keyword evidence="1" id="KW-0175">Coiled coil</keyword>
<reference evidence="5" key="1">
    <citation type="submission" date="2017-05" db="EMBL/GenBank/DDBJ databases">
        <title>Complete and WGS of Bordetella genogroups.</title>
        <authorList>
            <person name="Spilker T."/>
            <person name="Lipuma J."/>
        </authorList>
    </citation>
    <scope>NUCLEOTIDE SEQUENCE</scope>
    <source>
        <strain evidence="5">AU21707</strain>
    </source>
</reference>
<evidence type="ECO:0000256" key="1">
    <source>
        <dbReference type="SAM" id="Coils"/>
    </source>
</evidence>